<evidence type="ECO:0000313" key="1">
    <source>
        <dbReference type="EMBL" id="PDH35251.1"/>
    </source>
</evidence>
<dbReference type="Proteomes" id="UP000219329">
    <property type="component" value="Unassembled WGS sequence"/>
</dbReference>
<proteinExistence type="predicted"/>
<name>A0A2A5WFS3_9GAMM</name>
<dbReference type="AlphaFoldDB" id="A0A2A5WFS3"/>
<reference evidence="1 2" key="1">
    <citation type="submission" date="2017-08" db="EMBL/GenBank/DDBJ databases">
        <title>Fine stratification of microbial communities through a metagenomic profile of the photic zone.</title>
        <authorList>
            <person name="Haro-Moreno J.M."/>
            <person name="Lopez-Perez M."/>
            <person name="De La Torre J."/>
            <person name="Picazo A."/>
            <person name="Camacho A."/>
            <person name="Rodriguez-Valera F."/>
        </authorList>
    </citation>
    <scope>NUCLEOTIDE SEQUENCE [LARGE SCALE GENOMIC DNA]</scope>
    <source>
        <strain evidence="1">MED-G28</strain>
    </source>
</reference>
<evidence type="ECO:0000313" key="2">
    <source>
        <dbReference type="Proteomes" id="UP000219329"/>
    </source>
</evidence>
<sequence length="185" mass="21495">MSIQDIGSLGEFVAALATVATLMYLSAQIRQTNLTTKAQFGHGLTHRLYDRFFNTAKDKEFAEFIAKDWAAEDLEDSEKSRVTWFSIMLLVDVFDVYDKVKQGLVEEKHLDMRVHMLSTGIFRSPIGNRVWEFWSNVRDEEFVTWFENNVLDPTAAREKLEKLRTKNPELYEKSKSGNTVFRDLD</sequence>
<evidence type="ECO:0008006" key="3">
    <source>
        <dbReference type="Google" id="ProtNLM"/>
    </source>
</evidence>
<dbReference type="EMBL" id="NTJZ01000001">
    <property type="protein sequence ID" value="PDH35251.1"/>
    <property type="molecule type" value="Genomic_DNA"/>
</dbReference>
<gene>
    <name evidence="1" type="ORF">CNF02_00580</name>
</gene>
<accession>A0A2A5WFS3</accession>
<protein>
    <recommendedName>
        <fullName evidence="3">DUF4760 domain-containing protein</fullName>
    </recommendedName>
</protein>
<comment type="caution">
    <text evidence="1">The sequence shown here is derived from an EMBL/GenBank/DDBJ whole genome shotgun (WGS) entry which is preliminary data.</text>
</comment>
<organism evidence="1 2">
    <name type="scientific">OM182 bacterium MED-G28</name>
    <dbReference type="NCBI Taxonomy" id="1986256"/>
    <lineage>
        <taxon>Bacteria</taxon>
        <taxon>Pseudomonadati</taxon>
        <taxon>Pseudomonadota</taxon>
        <taxon>Gammaproteobacteria</taxon>
        <taxon>OMG group</taxon>
        <taxon>OM182 clade</taxon>
    </lineage>
</organism>